<dbReference type="RefSeq" id="WP_378119324.1">
    <property type="nucleotide sequence ID" value="NZ_JBHRTF010000004.1"/>
</dbReference>
<reference evidence="2" key="1">
    <citation type="journal article" date="2019" name="Int. J. Syst. Evol. Microbiol.">
        <title>The Global Catalogue of Microorganisms (GCM) 10K type strain sequencing project: providing services to taxonomists for standard genome sequencing and annotation.</title>
        <authorList>
            <consortium name="The Broad Institute Genomics Platform"/>
            <consortium name="The Broad Institute Genome Sequencing Center for Infectious Disease"/>
            <person name="Wu L."/>
            <person name="Ma J."/>
        </authorList>
    </citation>
    <scope>NUCLEOTIDE SEQUENCE [LARGE SCALE GENOMIC DNA]</scope>
    <source>
        <strain evidence="2">KCTC 52237</strain>
    </source>
</reference>
<evidence type="ECO:0000313" key="1">
    <source>
        <dbReference type="EMBL" id="MFC3116247.1"/>
    </source>
</evidence>
<organism evidence="1 2">
    <name type="scientific">Cellvibrio fontiphilus</name>
    <dbReference type="NCBI Taxonomy" id="1815559"/>
    <lineage>
        <taxon>Bacteria</taxon>
        <taxon>Pseudomonadati</taxon>
        <taxon>Pseudomonadota</taxon>
        <taxon>Gammaproteobacteria</taxon>
        <taxon>Cellvibrionales</taxon>
        <taxon>Cellvibrionaceae</taxon>
        <taxon>Cellvibrio</taxon>
    </lineage>
</organism>
<dbReference type="Proteomes" id="UP001595555">
    <property type="component" value="Unassembled WGS sequence"/>
</dbReference>
<comment type="caution">
    <text evidence="1">The sequence shown here is derived from an EMBL/GenBank/DDBJ whole genome shotgun (WGS) entry which is preliminary data.</text>
</comment>
<sequence length="297" mass="34304">MPIYRYGLLLLMFIAVPVFAVPSVIKIPKPQADSKDAQHYYTELLRQALIKGATGRAVPELMETSVMEQGRAIHELNRGAIIDVYWMGTNTEREQQLRAIRIPLDRGLIGYRRFIIRADRQAEFNNITTSADLKRLLGCQGLDWPDVDIMRASALRVTEVAVLEGLYQQVVAKRCDYFPRGFYEAVPELSQRRVAYPELMEYQHLVLHYPFAIYFFVRRDNEELAQWIERGLEHMIDSGELLAFIKSHPLTSHVFPLHKNSLPSRTIHIANPFMPGDTDYTNARYWFQPADFSAVTE</sequence>
<name>A0ABV7FFE3_9GAMM</name>
<proteinExistence type="predicted"/>
<dbReference type="SUPFAM" id="SSF53850">
    <property type="entry name" value="Periplasmic binding protein-like II"/>
    <property type="match status" value="1"/>
</dbReference>
<keyword evidence="2" id="KW-1185">Reference proteome</keyword>
<evidence type="ECO:0000313" key="2">
    <source>
        <dbReference type="Proteomes" id="UP001595555"/>
    </source>
</evidence>
<dbReference type="EMBL" id="JBHRTF010000004">
    <property type="protein sequence ID" value="MFC3116247.1"/>
    <property type="molecule type" value="Genomic_DNA"/>
</dbReference>
<evidence type="ECO:0008006" key="3">
    <source>
        <dbReference type="Google" id="ProtNLM"/>
    </source>
</evidence>
<protein>
    <recommendedName>
        <fullName evidence="3">Solute-binding protein family 3/N-terminal domain-containing protein</fullName>
    </recommendedName>
</protein>
<accession>A0ABV7FFE3</accession>
<gene>
    <name evidence="1" type="ORF">ACFODX_11815</name>
</gene>